<protein>
    <submittedName>
        <fullName evidence="1">Uncharacterized protein</fullName>
    </submittedName>
</protein>
<proteinExistence type="predicted"/>
<reference evidence="1" key="3">
    <citation type="journal article" date="2017" name="Nature">
        <title>Genome sequence of the progenitor of the wheat D genome Aegilops tauschii.</title>
        <authorList>
            <person name="Luo M.C."/>
            <person name="Gu Y.Q."/>
            <person name="Puiu D."/>
            <person name="Wang H."/>
            <person name="Twardziok S.O."/>
            <person name="Deal K.R."/>
            <person name="Huo N."/>
            <person name="Zhu T."/>
            <person name="Wang L."/>
            <person name="Wang Y."/>
            <person name="McGuire P.E."/>
            <person name="Liu S."/>
            <person name="Long H."/>
            <person name="Ramasamy R.K."/>
            <person name="Rodriguez J.C."/>
            <person name="Van S.L."/>
            <person name="Yuan L."/>
            <person name="Wang Z."/>
            <person name="Xia Z."/>
            <person name="Xiao L."/>
            <person name="Anderson O.D."/>
            <person name="Ouyang S."/>
            <person name="Liang Y."/>
            <person name="Zimin A.V."/>
            <person name="Pertea G."/>
            <person name="Qi P."/>
            <person name="Bennetzen J.L."/>
            <person name="Dai X."/>
            <person name="Dawson M.W."/>
            <person name="Muller H.G."/>
            <person name="Kugler K."/>
            <person name="Rivarola-Duarte L."/>
            <person name="Spannagl M."/>
            <person name="Mayer K.F.X."/>
            <person name="Lu F.H."/>
            <person name="Bevan M.W."/>
            <person name="Leroy P."/>
            <person name="Li P."/>
            <person name="You F.M."/>
            <person name="Sun Q."/>
            <person name="Liu Z."/>
            <person name="Lyons E."/>
            <person name="Wicker T."/>
            <person name="Salzberg S.L."/>
            <person name="Devos K.M."/>
            <person name="Dvorak J."/>
        </authorList>
    </citation>
    <scope>NUCLEOTIDE SEQUENCE [LARGE SCALE GENOMIC DNA]</scope>
    <source>
        <strain evidence="1">cv. AL8/78</strain>
    </source>
</reference>
<reference evidence="2" key="2">
    <citation type="journal article" date="2017" name="Nat. Plants">
        <title>The Aegilops tauschii genome reveals multiple impacts of transposons.</title>
        <authorList>
            <person name="Zhao G."/>
            <person name="Zou C."/>
            <person name="Li K."/>
            <person name="Wang K."/>
            <person name="Li T."/>
            <person name="Gao L."/>
            <person name="Zhang X."/>
            <person name="Wang H."/>
            <person name="Yang Z."/>
            <person name="Liu X."/>
            <person name="Jiang W."/>
            <person name="Mao L."/>
            <person name="Kong X."/>
            <person name="Jiao Y."/>
            <person name="Jia J."/>
        </authorList>
    </citation>
    <scope>NUCLEOTIDE SEQUENCE [LARGE SCALE GENOMIC DNA]</scope>
    <source>
        <strain evidence="2">cv. AL8/78</strain>
    </source>
</reference>
<evidence type="ECO:0000313" key="2">
    <source>
        <dbReference type="Proteomes" id="UP000015105"/>
    </source>
</evidence>
<dbReference type="AlphaFoldDB" id="A0A453IKR4"/>
<name>A0A453IKR4_AEGTS</name>
<keyword evidence="2" id="KW-1185">Reference proteome</keyword>
<reference evidence="1" key="5">
    <citation type="journal article" date="2021" name="G3 (Bethesda)">
        <title>Aegilops tauschii genome assembly Aet v5.0 features greater sequence contiguity and improved annotation.</title>
        <authorList>
            <person name="Wang L."/>
            <person name="Zhu T."/>
            <person name="Rodriguez J.C."/>
            <person name="Deal K.R."/>
            <person name="Dubcovsky J."/>
            <person name="McGuire P.E."/>
            <person name="Lux T."/>
            <person name="Spannagl M."/>
            <person name="Mayer K.F.X."/>
            <person name="Baldrich P."/>
            <person name="Meyers B.C."/>
            <person name="Huo N."/>
            <person name="Gu Y.Q."/>
            <person name="Zhou H."/>
            <person name="Devos K.M."/>
            <person name="Bennetzen J.L."/>
            <person name="Unver T."/>
            <person name="Budak H."/>
            <person name="Gulick P.J."/>
            <person name="Galiba G."/>
            <person name="Kalapos B."/>
            <person name="Nelson D.R."/>
            <person name="Li P."/>
            <person name="You F.M."/>
            <person name="Luo M.C."/>
            <person name="Dvorak J."/>
        </authorList>
    </citation>
    <scope>NUCLEOTIDE SEQUENCE [LARGE SCALE GENOMIC DNA]</scope>
    <source>
        <strain evidence="1">cv. AL8/78</strain>
    </source>
</reference>
<reference evidence="2" key="1">
    <citation type="journal article" date="2014" name="Science">
        <title>Ancient hybridizations among the ancestral genomes of bread wheat.</title>
        <authorList>
            <consortium name="International Wheat Genome Sequencing Consortium,"/>
            <person name="Marcussen T."/>
            <person name="Sandve S.R."/>
            <person name="Heier L."/>
            <person name="Spannagl M."/>
            <person name="Pfeifer M."/>
            <person name="Jakobsen K.S."/>
            <person name="Wulff B.B."/>
            <person name="Steuernagel B."/>
            <person name="Mayer K.F."/>
            <person name="Olsen O.A."/>
        </authorList>
    </citation>
    <scope>NUCLEOTIDE SEQUENCE [LARGE SCALE GENOMIC DNA]</scope>
    <source>
        <strain evidence="2">cv. AL8/78</strain>
    </source>
</reference>
<sequence>MYRASQPGLSRPELYGNGIIIPNHPASVHMARTAQQLSAFPHRSIVWDEELGNVGPSAFPSDVVGASSLENSGRFRASLHCVSSYAPVECCVV</sequence>
<organism evidence="1 2">
    <name type="scientific">Aegilops tauschii subsp. strangulata</name>
    <name type="common">Goatgrass</name>
    <dbReference type="NCBI Taxonomy" id="200361"/>
    <lineage>
        <taxon>Eukaryota</taxon>
        <taxon>Viridiplantae</taxon>
        <taxon>Streptophyta</taxon>
        <taxon>Embryophyta</taxon>
        <taxon>Tracheophyta</taxon>
        <taxon>Spermatophyta</taxon>
        <taxon>Magnoliopsida</taxon>
        <taxon>Liliopsida</taxon>
        <taxon>Poales</taxon>
        <taxon>Poaceae</taxon>
        <taxon>BOP clade</taxon>
        <taxon>Pooideae</taxon>
        <taxon>Triticodae</taxon>
        <taxon>Triticeae</taxon>
        <taxon>Triticinae</taxon>
        <taxon>Aegilops</taxon>
    </lineage>
</organism>
<dbReference type="EnsemblPlants" id="AET4Gv20594200.5">
    <property type="protein sequence ID" value="AET4Gv20594200.5"/>
    <property type="gene ID" value="AET4Gv20594200"/>
</dbReference>
<dbReference type="Proteomes" id="UP000015105">
    <property type="component" value="Chromosome 4D"/>
</dbReference>
<accession>A0A453IKR4</accession>
<dbReference type="Gramene" id="AET4Gv20594200.5">
    <property type="protein sequence ID" value="AET4Gv20594200.5"/>
    <property type="gene ID" value="AET4Gv20594200"/>
</dbReference>
<reference evidence="1" key="4">
    <citation type="submission" date="2019-03" db="UniProtKB">
        <authorList>
            <consortium name="EnsemblPlants"/>
        </authorList>
    </citation>
    <scope>IDENTIFICATION</scope>
</reference>
<evidence type="ECO:0000313" key="1">
    <source>
        <dbReference type="EnsemblPlants" id="AET4Gv20594200.5"/>
    </source>
</evidence>